<accession>A0A388TBX5</accession>
<reference evidence="1 2" key="1">
    <citation type="journal article" date="2019" name="ISME J.">
        <title>Genome analyses of uncultured TG2/ZB3 bacteria in 'Margulisbacteria' specifically attached to ectosymbiotic spirochetes of protists in the termite gut.</title>
        <authorList>
            <person name="Utami Y.D."/>
            <person name="Kuwahara H."/>
            <person name="Igai K."/>
            <person name="Murakami T."/>
            <person name="Sugaya K."/>
            <person name="Morikawa T."/>
            <person name="Nagura Y."/>
            <person name="Yuki M."/>
            <person name="Deevong P."/>
            <person name="Inoue T."/>
            <person name="Kihara K."/>
            <person name="Lo N."/>
            <person name="Yamada A."/>
            <person name="Ohkuma M."/>
            <person name="Hongoh Y."/>
        </authorList>
    </citation>
    <scope>NUCLEOTIDE SEQUENCE [LARGE SCALE GENOMIC DNA]</scope>
    <source>
        <strain evidence="1">NkOx7-01</strain>
    </source>
</reference>
<dbReference type="EMBL" id="BGZN01000041">
    <property type="protein sequence ID" value="GBR74331.1"/>
    <property type="molecule type" value="Genomic_DNA"/>
</dbReference>
<evidence type="ECO:0000313" key="2">
    <source>
        <dbReference type="Proteomes" id="UP000269352"/>
    </source>
</evidence>
<name>A0A388TBX5_TERA1</name>
<dbReference type="AlphaFoldDB" id="A0A388TBX5"/>
<gene>
    <name evidence="1" type="ORF">NO1_1527</name>
</gene>
<keyword evidence="2" id="KW-1185">Reference proteome</keyword>
<evidence type="ECO:0000313" key="1">
    <source>
        <dbReference type="EMBL" id="GBR74331.1"/>
    </source>
</evidence>
<protein>
    <submittedName>
        <fullName evidence="1">Uncharacterized protein</fullName>
    </submittedName>
</protein>
<sequence length="80" mass="10177">MLIHKPYNDQEAQEQVNCFKEFYEESNFEYILNRWAYTEENEYDDLDKFFDEFHQEFRIKEFFKLSNGIIRRKEEFQRTQ</sequence>
<organism evidence="1 2">
    <name type="scientific">Termititenax aidoneus</name>
    <dbReference type="NCBI Taxonomy" id="2218524"/>
    <lineage>
        <taxon>Bacteria</taxon>
        <taxon>Bacillati</taxon>
        <taxon>Candidatus Margulisiibacteriota</taxon>
        <taxon>Candidatus Termititenacia</taxon>
        <taxon>Candidatus Termititenacales</taxon>
        <taxon>Candidatus Termititenacaceae</taxon>
        <taxon>Candidatus Termititenax</taxon>
    </lineage>
</organism>
<feature type="non-terminal residue" evidence="1">
    <location>
        <position position="80"/>
    </location>
</feature>
<comment type="caution">
    <text evidence="1">The sequence shown here is derived from an EMBL/GenBank/DDBJ whole genome shotgun (WGS) entry which is preliminary data.</text>
</comment>
<dbReference type="Proteomes" id="UP000269352">
    <property type="component" value="Unassembled WGS sequence"/>
</dbReference>
<proteinExistence type="predicted"/>